<dbReference type="RefSeq" id="WP_249708327.1">
    <property type="nucleotide sequence ID" value="NZ_JAMFMB010000007.1"/>
</dbReference>
<organism evidence="2 3">
    <name type="scientific">Ruegeria spongiae</name>
    <dbReference type="NCBI Taxonomy" id="2942209"/>
    <lineage>
        <taxon>Bacteria</taxon>
        <taxon>Pseudomonadati</taxon>
        <taxon>Pseudomonadota</taxon>
        <taxon>Alphaproteobacteria</taxon>
        <taxon>Rhodobacterales</taxon>
        <taxon>Roseobacteraceae</taxon>
        <taxon>Ruegeria</taxon>
    </lineage>
</organism>
<reference evidence="2" key="1">
    <citation type="submission" date="2022-05" db="EMBL/GenBank/DDBJ databases">
        <authorList>
            <person name="Park J.-S."/>
        </authorList>
    </citation>
    <scope>NUCLEOTIDE SEQUENCE</scope>
    <source>
        <strain evidence="2">2012CJ41-6</strain>
    </source>
</reference>
<evidence type="ECO:0000313" key="3">
    <source>
        <dbReference type="Proteomes" id="UP001203880"/>
    </source>
</evidence>
<evidence type="ECO:0000313" key="2">
    <source>
        <dbReference type="EMBL" id="MCL6283402.1"/>
    </source>
</evidence>
<keyword evidence="3" id="KW-1185">Reference proteome</keyword>
<comment type="caution">
    <text evidence="2">The sequence shown here is derived from an EMBL/GenBank/DDBJ whole genome shotgun (WGS) entry which is preliminary data.</text>
</comment>
<evidence type="ECO:0000259" key="1">
    <source>
        <dbReference type="Pfam" id="PF20056"/>
    </source>
</evidence>
<proteinExistence type="predicted"/>
<dbReference type="Proteomes" id="UP001203880">
    <property type="component" value="Unassembled WGS sequence"/>
</dbReference>
<protein>
    <submittedName>
        <fullName evidence="2">DUF6455 family protein</fullName>
    </submittedName>
</protein>
<dbReference type="Pfam" id="PF20056">
    <property type="entry name" value="DUF6455"/>
    <property type="match status" value="1"/>
</dbReference>
<dbReference type="EMBL" id="JAMFMB010000007">
    <property type="protein sequence ID" value="MCL6283402.1"/>
    <property type="molecule type" value="Genomic_DNA"/>
</dbReference>
<accession>A0ABT0Q0T6</accession>
<gene>
    <name evidence="2" type="ORF">M3P21_07630</name>
</gene>
<feature type="domain" description="DUF6455" evidence="1">
    <location>
        <begin position="1"/>
        <end position="82"/>
    </location>
</feature>
<sequence length="83" mass="9067">MQSPKVLKRHATLVDRMARAVGVDLEESALRGDLRFDEIADAVLACAGCSNPVHCESWLSVNDSAGDAPGYCRNTELLKRLRP</sequence>
<dbReference type="InterPro" id="IPR045601">
    <property type="entry name" value="DUF6455"/>
</dbReference>
<name>A0ABT0Q0T6_9RHOB</name>